<proteinExistence type="predicted"/>
<dbReference type="Proteomes" id="UP001592582">
    <property type="component" value="Unassembled WGS sequence"/>
</dbReference>
<dbReference type="EMBL" id="JBHEZX010000008">
    <property type="protein sequence ID" value="MFC1411558.1"/>
    <property type="molecule type" value="Genomic_DNA"/>
</dbReference>
<evidence type="ECO:0000313" key="2">
    <source>
        <dbReference type="Proteomes" id="UP001592582"/>
    </source>
</evidence>
<accession>A0ABV6VCW3</accession>
<protein>
    <submittedName>
        <fullName evidence="1">Uncharacterized protein</fullName>
    </submittedName>
</protein>
<evidence type="ECO:0000313" key="1">
    <source>
        <dbReference type="EMBL" id="MFC1411558.1"/>
    </source>
</evidence>
<gene>
    <name evidence="1" type="ORF">ACEZDG_20040</name>
</gene>
<sequence>MIDPMSIDLPRFLAGWYGSPDLPARRPIDSYSWLPEPLKDWYELSSQWTRPLMSIKRMRRPEEITIKDGNAIFMEDPGDQIWAFDPDSPMDVYEGELYERPEKVAEQFPEFLIHNALNEAAYTGASRRACDEVEESRLLEILAPMTEVAFGGWRWPRPGHRIFVADSLVADVGPALEDHSPWGNRAGYTNVQIGCSDPTALLYLDELPGLSWIKSGSRNSQ</sequence>
<reference evidence="1 2" key="1">
    <citation type="submission" date="2024-09" db="EMBL/GenBank/DDBJ databases">
        <authorList>
            <person name="Lee S.D."/>
        </authorList>
    </citation>
    <scope>NUCLEOTIDE SEQUENCE [LARGE SCALE GENOMIC DNA]</scope>
    <source>
        <strain evidence="1 2">N1-1</strain>
    </source>
</reference>
<keyword evidence="2" id="KW-1185">Reference proteome</keyword>
<organism evidence="1 2">
    <name type="scientific">Streptacidiphilus alkalitolerans</name>
    <dbReference type="NCBI Taxonomy" id="3342712"/>
    <lineage>
        <taxon>Bacteria</taxon>
        <taxon>Bacillati</taxon>
        <taxon>Actinomycetota</taxon>
        <taxon>Actinomycetes</taxon>
        <taxon>Kitasatosporales</taxon>
        <taxon>Streptomycetaceae</taxon>
        <taxon>Streptacidiphilus</taxon>
    </lineage>
</organism>
<comment type="caution">
    <text evidence="1">The sequence shown here is derived from an EMBL/GenBank/DDBJ whole genome shotgun (WGS) entry which is preliminary data.</text>
</comment>
<name>A0ABV6VCW3_9ACTN</name>